<feature type="transmembrane region" description="Helical" evidence="7">
    <location>
        <begin position="486"/>
        <end position="510"/>
    </location>
</feature>
<evidence type="ECO:0000256" key="3">
    <source>
        <dbReference type="ARBA" id="ARBA00022692"/>
    </source>
</evidence>
<feature type="region of interest" description="Disordered" evidence="6">
    <location>
        <begin position="94"/>
        <end position="122"/>
    </location>
</feature>
<proteinExistence type="inferred from homology"/>
<gene>
    <name evidence="8" type="primary">SPAC323.07c</name>
    <name evidence="8" type="ORF">LOC62_01G000376</name>
</gene>
<evidence type="ECO:0000256" key="4">
    <source>
        <dbReference type="ARBA" id="ARBA00022989"/>
    </source>
</evidence>
<feature type="transmembrane region" description="Helical" evidence="7">
    <location>
        <begin position="645"/>
        <end position="663"/>
    </location>
</feature>
<dbReference type="CDD" id="cd13132">
    <property type="entry name" value="MATE_eukaryotic"/>
    <property type="match status" value="1"/>
</dbReference>
<keyword evidence="9" id="KW-1185">Reference proteome</keyword>
<dbReference type="InterPro" id="IPR002528">
    <property type="entry name" value="MATE_fam"/>
</dbReference>
<comment type="similarity">
    <text evidence="2">Belongs to the multi antimicrobial extrusion (MATE) (TC 2.A.66.1) family.</text>
</comment>
<name>A0AAF0Y367_9TREE</name>
<evidence type="ECO:0000256" key="2">
    <source>
        <dbReference type="ARBA" id="ARBA00010199"/>
    </source>
</evidence>
<feature type="transmembrane region" description="Helical" evidence="7">
    <location>
        <begin position="393"/>
        <end position="416"/>
    </location>
</feature>
<evidence type="ECO:0000256" key="5">
    <source>
        <dbReference type="ARBA" id="ARBA00023136"/>
    </source>
</evidence>
<dbReference type="GO" id="GO:1990961">
    <property type="term" value="P:xenobiotic detoxification by transmembrane export across the plasma membrane"/>
    <property type="evidence" value="ECO:0007669"/>
    <property type="project" value="InterPro"/>
</dbReference>
<feature type="region of interest" description="Disordered" evidence="6">
    <location>
        <begin position="138"/>
        <end position="167"/>
    </location>
</feature>
<feature type="transmembrane region" description="Helical" evidence="7">
    <location>
        <begin position="710"/>
        <end position="733"/>
    </location>
</feature>
<dbReference type="GeneID" id="87803635"/>
<feature type="transmembrane region" description="Helical" evidence="7">
    <location>
        <begin position="458"/>
        <end position="480"/>
    </location>
</feature>
<dbReference type="Proteomes" id="UP000827549">
    <property type="component" value="Chromosome 1"/>
</dbReference>
<dbReference type="GO" id="GO:0015297">
    <property type="term" value="F:antiporter activity"/>
    <property type="evidence" value="ECO:0007669"/>
    <property type="project" value="InterPro"/>
</dbReference>
<organism evidence="8 9">
    <name type="scientific">Vanrija pseudolonga</name>
    <dbReference type="NCBI Taxonomy" id="143232"/>
    <lineage>
        <taxon>Eukaryota</taxon>
        <taxon>Fungi</taxon>
        <taxon>Dikarya</taxon>
        <taxon>Basidiomycota</taxon>
        <taxon>Agaricomycotina</taxon>
        <taxon>Tremellomycetes</taxon>
        <taxon>Trichosporonales</taxon>
        <taxon>Trichosporonaceae</taxon>
        <taxon>Vanrija</taxon>
    </lineage>
</organism>
<feature type="region of interest" description="Disordered" evidence="6">
    <location>
        <begin position="52"/>
        <end position="77"/>
    </location>
</feature>
<feature type="region of interest" description="Disordered" evidence="6">
    <location>
        <begin position="205"/>
        <end position="288"/>
    </location>
</feature>
<dbReference type="GO" id="GO:0016020">
    <property type="term" value="C:membrane"/>
    <property type="evidence" value="ECO:0007669"/>
    <property type="project" value="UniProtKB-SubCell"/>
</dbReference>
<sequence>MSNYPHSTLAASLSSSPYALHSNLEALIQRSRQHPHSHSYRHSYPAEYLHRTPAQGGIPEESGQDGAAPAPRGSIDEDAGMIMFPQDREEIAAAAAAGDRGRPREDSSEAAAPSSRWRRQHKPAYGAVSEPFIPSASALPADSAVDPSAGAGTSRSRSKGRTPPRRIVRPMTRAHREAAALAGASLGDVPAVDAAAGSLVSTTTVDSLDAGSASPENLVPGSLAMGRGRSSDRRPMSPIITFKPLINGQGGGHHDDDVERGWSAFSPPPPEPLSGDPALELDDSDLDLPTDLTGQDHASRHALNTELPILLKTTIPIFFTQLAEYSLQLASVVSIGHLGTTQLAASSLANMTASVTGFSILQGIGTALDTLLPAAWTSSDPTRVGLWTQRTMVVLAIAMLPMLVLWFNMEAVLLALNQHPDVAALAEVYLRWLSIGLPGYAGNVALKKYLQAQNVLNVPTIVLFIVAPINLLLNWALVWGPKWCRMGFAGGALATAISFDLTFILLLGYIMFFGSREAFSPFSIKSVFSKLGTVSSLGLAGTVMVSSEWWAWEVCALAASFLGPTTLAAQSVALSTCATLYQFPAALGIASTVRVGNLLGAGRAWEAKWASRASFILATAFALFNSAICIIFRDNWGYMFNSDPEVVAIVASVLPWIGLFQVMDGLSGAVNSILRALALHSTGAAVSLTAYYVIGIPFGLWLTFPMKLGLVGIWIGLTIALSVSSVVGGIIVWRVDWVLGVERVRQRLGLDTLPPDVKFDDECDESSSIISTPRGERQPLLG</sequence>
<feature type="transmembrane region" description="Helical" evidence="7">
    <location>
        <begin position="614"/>
        <end position="633"/>
    </location>
</feature>
<evidence type="ECO:0000313" key="8">
    <source>
        <dbReference type="EMBL" id="WOO76756.1"/>
    </source>
</evidence>
<keyword evidence="3 7" id="KW-0812">Transmembrane</keyword>
<keyword evidence="4 7" id="KW-1133">Transmembrane helix</keyword>
<dbReference type="EMBL" id="CP086714">
    <property type="protein sequence ID" value="WOO76756.1"/>
    <property type="molecule type" value="Genomic_DNA"/>
</dbReference>
<dbReference type="AlphaFoldDB" id="A0AAF0Y367"/>
<keyword evidence="5 7" id="KW-0472">Membrane</keyword>
<evidence type="ECO:0000256" key="6">
    <source>
        <dbReference type="SAM" id="MobiDB-lite"/>
    </source>
</evidence>
<evidence type="ECO:0000313" key="9">
    <source>
        <dbReference type="Proteomes" id="UP000827549"/>
    </source>
</evidence>
<comment type="subcellular location">
    <subcellularLocation>
        <location evidence="1">Membrane</location>
        <topology evidence="1">Multi-pass membrane protein</topology>
    </subcellularLocation>
</comment>
<feature type="compositionally biased region" description="Basic residues" evidence="6">
    <location>
        <begin position="156"/>
        <end position="167"/>
    </location>
</feature>
<dbReference type="Pfam" id="PF01554">
    <property type="entry name" value="MatE"/>
    <property type="match status" value="2"/>
</dbReference>
<feature type="transmembrane region" description="Helical" evidence="7">
    <location>
        <begin position="428"/>
        <end position="446"/>
    </location>
</feature>
<evidence type="ECO:0000256" key="1">
    <source>
        <dbReference type="ARBA" id="ARBA00004141"/>
    </source>
</evidence>
<dbReference type="NCBIfam" id="TIGR00797">
    <property type="entry name" value="matE"/>
    <property type="match status" value="1"/>
</dbReference>
<dbReference type="GO" id="GO:0042910">
    <property type="term" value="F:xenobiotic transmembrane transporter activity"/>
    <property type="evidence" value="ECO:0007669"/>
    <property type="project" value="InterPro"/>
</dbReference>
<protein>
    <submittedName>
        <fullName evidence="8">Purtative transporterc</fullName>
    </submittedName>
</protein>
<reference evidence="8" key="1">
    <citation type="submission" date="2023-10" db="EMBL/GenBank/DDBJ databases">
        <authorList>
            <person name="Noh H."/>
        </authorList>
    </citation>
    <scope>NUCLEOTIDE SEQUENCE</scope>
    <source>
        <strain evidence="8">DUCC4014</strain>
    </source>
</reference>
<dbReference type="PANTHER" id="PTHR11206">
    <property type="entry name" value="MULTIDRUG RESISTANCE PROTEIN"/>
    <property type="match status" value="1"/>
</dbReference>
<dbReference type="InterPro" id="IPR045069">
    <property type="entry name" value="MATE_euk"/>
</dbReference>
<dbReference type="RefSeq" id="XP_062622788.1">
    <property type="nucleotide sequence ID" value="XM_062766804.1"/>
</dbReference>
<accession>A0AAF0Y367</accession>
<feature type="compositionally biased region" description="Acidic residues" evidence="6">
    <location>
        <begin position="279"/>
        <end position="288"/>
    </location>
</feature>
<evidence type="ECO:0000256" key="7">
    <source>
        <dbReference type="SAM" id="Phobius"/>
    </source>
</evidence>
<feature type="transmembrane region" description="Helical" evidence="7">
    <location>
        <begin position="684"/>
        <end position="704"/>
    </location>
</feature>